<dbReference type="InterPro" id="IPR048395">
    <property type="entry name" value="Glyco_hydro_31_C"/>
</dbReference>
<dbReference type="GO" id="GO:0004558">
    <property type="term" value="F:alpha-1,4-glucosidase activity"/>
    <property type="evidence" value="ECO:0007669"/>
    <property type="project" value="UniProtKB-EC"/>
</dbReference>
<dbReference type="SUPFAM" id="SSF51445">
    <property type="entry name" value="(Trans)glycosidases"/>
    <property type="match status" value="1"/>
</dbReference>
<dbReference type="SUPFAM" id="SSF51011">
    <property type="entry name" value="Glycosyl hydrolase domain"/>
    <property type="match status" value="1"/>
</dbReference>
<dbReference type="SUPFAM" id="SSF74650">
    <property type="entry name" value="Galactose mutarotase-like"/>
    <property type="match status" value="1"/>
</dbReference>
<dbReference type="InterPro" id="IPR000322">
    <property type="entry name" value="Glyco_hydro_31_TIM"/>
</dbReference>
<protein>
    <recommendedName>
        <fullName evidence="3">alpha-glucosidase</fullName>
        <ecNumber evidence="3">3.2.1.20</ecNumber>
    </recommendedName>
</protein>
<dbReference type="EMBL" id="MU251257">
    <property type="protein sequence ID" value="KAG9253470.1"/>
    <property type="molecule type" value="Genomic_DNA"/>
</dbReference>
<feature type="signal peptide" evidence="8">
    <location>
        <begin position="1"/>
        <end position="18"/>
    </location>
</feature>
<dbReference type="InterPro" id="IPR025887">
    <property type="entry name" value="Glyco_hydro_31_N_dom"/>
</dbReference>
<dbReference type="Pfam" id="PF01055">
    <property type="entry name" value="Glyco_hydro_31_2nd"/>
    <property type="match status" value="1"/>
</dbReference>
<keyword evidence="8" id="KW-0732">Signal</keyword>
<dbReference type="PANTHER" id="PTHR22762:SF95">
    <property type="entry name" value="ALPHA_BETA-GLUCOSIDASE AGDC-RELATED"/>
    <property type="match status" value="1"/>
</dbReference>
<evidence type="ECO:0000259" key="10">
    <source>
        <dbReference type="Pfam" id="PF13802"/>
    </source>
</evidence>
<dbReference type="GO" id="GO:0005975">
    <property type="term" value="P:carbohydrate metabolic process"/>
    <property type="evidence" value="ECO:0007669"/>
    <property type="project" value="InterPro"/>
</dbReference>
<dbReference type="Pfam" id="PF13802">
    <property type="entry name" value="Gal_mutarotas_2"/>
    <property type="match status" value="1"/>
</dbReference>
<feature type="domain" description="Glycoside hydrolase family 31 N-terminal" evidence="10">
    <location>
        <begin position="82"/>
        <end position="216"/>
    </location>
</feature>
<comment type="caution">
    <text evidence="12">The sequence shown here is derived from an EMBL/GenBank/DDBJ whole genome shotgun (WGS) entry which is preliminary data.</text>
</comment>
<dbReference type="AlphaFoldDB" id="A0A9P8CNV1"/>
<dbReference type="InterPro" id="IPR017853">
    <property type="entry name" value="GH"/>
</dbReference>
<dbReference type="EC" id="3.2.1.20" evidence="3"/>
<dbReference type="Proteomes" id="UP000887229">
    <property type="component" value="Unassembled WGS sequence"/>
</dbReference>
<dbReference type="RefSeq" id="XP_046117394.1">
    <property type="nucleotide sequence ID" value="XM_046257657.1"/>
</dbReference>
<evidence type="ECO:0000256" key="3">
    <source>
        <dbReference type="ARBA" id="ARBA00012741"/>
    </source>
</evidence>
<evidence type="ECO:0000256" key="1">
    <source>
        <dbReference type="ARBA" id="ARBA00001657"/>
    </source>
</evidence>
<comment type="similarity">
    <text evidence="2 6">Belongs to the glycosyl hydrolase 31 family.</text>
</comment>
<dbReference type="PROSITE" id="PS00129">
    <property type="entry name" value="GLYCOSYL_HYDROL_F31_1"/>
    <property type="match status" value="1"/>
</dbReference>
<dbReference type="CDD" id="cd06602">
    <property type="entry name" value="GH31_MGAM_SI_GAA"/>
    <property type="match status" value="1"/>
</dbReference>
<reference evidence="12" key="1">
    <citation type="journal article" date="2021" name="IMA Fungus">
        <title>Genomic characterization of three marine fungi, including Emericellopsis atlantica sp. nov. with signatures of a generalist lifestyle and marine biomass degradation.</title>
        <authorList>
            <person name="Hagestad O.C."/>
            <person name="Hou L."/>
            <person name="Andersen J.H."/>
            <person name="Hansen E.H."/>
            <person name="Altermark B."/>
            <person name="Li C."/>
            <person name="Kuhnert E."/>
            <person name="Cox R.J."/>
            <person name="Crous P.W."/>
            <person name="Spatafora J.W."/>
            <person name="Lail K."/>
            <person name="Amirebrahimi M."/>
            <person name="Lipzen A."/>
            <person name="Pangilinan J."/>
            <person name="Andreopoulos W."/>
            <person name="Hayes R.D."/>
            <person name="Ng V."/>
            <person name="Grigoriev I.V."/>
            <person name="Jackson S.A."/>
            <person name="Sutton T.D.S."/>
            <person name="Dobson A.D.W."/>
            <person name="Rama T."/>
        </authorList>
    </citation>
    <scope>NUCLEOTIDE SEQUENCE</scope>
    <source>
        <strain evidence="12">TS7</strain>
    </source>
</reference>
<dbReference type="InterPro" id="IPR013780">
    <property type="entry name" value="Glyco_hydro_b"/>
</dbReference>
<feature type="domain" description="Glycoside hydrolase family 31 TIM barrel" evidence="9">
    <location>
        <begin position="264"/>
        <end position="669"/>
    </location>
</feature>
<comment type="catalytic activity">
    <reaction evidence="1">
        <text>Hydrolysis of terminal, non-reducing (1-&gt;4)-linked alpha-D-glucose residues with release of alpha-D-glucose.</text>
        <dbReference type="EC" id="3.2.1.20"/>
    </reaction>
</comment>
<feature type="chain" id="PRO_5040452699" description="alpha-glucosidase" evidence="8">
    <location>
        <begin position="19"/>
        <end position="874"/>
    </location>
</feature>
<dbReference type="GO" id="GO:0030246">
    <property type="term" value="F:carbohydrate binding"/>
    <property type="evidence" value="ECO:0007669"/>
    <property type="project" value="InterPro"/>
</dbReference>
<proteinExistence type="inferred from homology"/>
<evidence type="ECO:0000256" key="7">
    <source>
        <dbReference type="SAM" id="MobiDB-lite"/>
    </source>
</evidence>
<evidence type="ECO:0000259" key="11">
    <source>
        <dbReference type="Pfam" id="PF21365"/>
    </source>
</evidence>
<dbReference type="CDD" id="cd14752">
    <property type="entry name" value="GH31_N"/>
    <property type="match status" value="1"/>
</dbReference>
<gene>
    <name evidence="12" type="ORF">F5Z01DRAFT_139903</name>
</gene>
<feature type="domain" description="Glycosyl hydrolase family 31 C-terminal" evidence="11">
    <location>
        <begin position="677"/>
        <end position="765"/>
    </location>
</feature>
<dbReference type="InterPro" id="IPR011013">
    <property type="entry name" value="Gal_mutarotase_sf_dom"/>
</dbReference>
<evidence type="ECO:0000259" key="9">
    <source>
        <dbReference type="Pfam" id="PF01055"/>
    </source>
</evidence>
<evidence type="ECO:0000256" key="5">
    <source>
        <dbReference type="ARBA" id="ARBA00023295"/>
    </source>
</evidence>
<evidence type="ECO:0000256" key="6">
    <source>
        <dbReference type="RuleBase" id="RU361185"/>
    </source>
</evidence>
<keyword evidence="13" id="KW-1185">Reference proteome</keyword>
<dbReference type="PANTHER" id="PTHR22762">
    <property type="entry name" value="ALPHA-GLUCOSIDASE"/>
    <property type="match status" value="1"/>
</dbReference>
<accession>A0A9P8CNV1</accession>
<dbReference type="GeneID" id="70288560"/>
<feature type="region of interest" description="Disordered" evidence="7">
    <location>
        <begin position="435"/>
        <end position="494"/>
    </location>
</feature>
<evidence type="ECO:0000256" key="4">
    <source>
        <dbReference type="ARBA" id="ARBA00022801"/>
    </source>
</evidence>
<keyword evidence="4 6" id="KW-0378">Hydrolase</keyword>
<evidence type="ECO:0000313" key="13">
    <source>
        <dbReference type="Proteomes" id="UP000887229"/>
    </source>
</evidence>
<dbReference type="Gene3D" id="2.60.40.1760">
    <property type="entry name" value="glycosyl hydrolase (family 31)"/>
    <property type="match status" value="1"/>
</dbReference>
<sequence>MKCLTWTYALAAAGLAVAAASIDECPGYKASNIVEGDTGLTADLTLAGEACNAYGLDLQDLKLVVEYQTEDRLHVVIHDADEQVYQVPESYISRPESSKQMNANAALSFDLKQDPFSFTIRRKGSGEILFDTSRQPLVFESQFLRLRTSLPDNANLYGLGEHSDPFRLPTQDYTRTLWNGESPFIPRGSNLYGSHPMYLEHRTTGSHGVFFLNSNGMDIKINTTAEDGTFLEYNTLGGILDLYFLAGDSPKNVSKQYAEVVGLPAMMPYWSLGFHQAKYGYWDVNYLAEVVANYSAAGIPLEVIWADIDYMDLRKNFVTDPVNFPMDKMRELVDTLHDRHQSFIMMLDPGTSTNTSYDPYIRGLEADAFLLADDGSPYRGVQWAGEVVWPDYTSPEGVDWWVNEMDIFFDPDTGLDVDGLWNDMNEASNFCPDTTCDPKKHADDTNTPPDPPFPGRPNTGRPIPGFPDSFQPNSTALRTRASGDKKGLPGRDLLNPEYRINNHLGDISDNTIWTNITNHDGTSQYDTHNMYGLSMVKATRAGLIKRRPSSRPFVLTRSTFSSSSAYAAHWFGDNNSTWSDYRVSIPQMLGFTAVLNHPMVGSDVCGFNGKAEEAMCARWAMLGAFMPFYRNHADISSDFQEFYQWPSVAAAAKRAIDARYHLLDYIYTALYRASATGVPSVNPLFFVYPEDEGTWAIDTQFFLGESILVSPVTNDDSQTVNFYLPNDVFYDFWTGDKIEGSGAVVERTGVAWDDIPVHIRGGSIIPMRSESANTTTDLRGNDFTLLVAPGRDGKARGSLYLDDGETMDTGGEETSDITFEWDGVGVRSTGRFGYKSRRVVEKIVVLADEDDEVVGSWSLDREFDVEIRDRGEEI</sequence>
<evidence type="ECO:0000313" key="12">
    <source>
        <dbReference type="EMBL" id="KAG9253470.1"/>
    </source>
</evidence>
<dbReference type="InterPro" id="IPR030458">
    <property type="entry name" value="Glyco_hydro_31_AS"/>
</dbReference>
<name>A0A9P8CNV1_9HYPO</name>
<dbReference type="Pfam" id="PF21365">
    <property type="entry name" value="Glyco_hydro_31_3rd"/>
    <property type="match status" value="1"/>
</dbReference>
<organism evidence="12 13">
    <name type="scientific">Emericellopsis atlantica</name>
    <dbReference type="NCBI Taxonomy" id="2614577"/>
    <lineage>
        <taxon>Eukaryota</taxon>
        <taxon>Fungi</taxon>
        <taxon>Dikarya</taxon>
        <taxon>Ascomycota</taxon>
        <taxon>Pezizomycotina</taxon>
        <taxon>Sordariomycetes</taxon>
        <taxon>Hypocreomycetidae</taxon>
        <taxon>Hypocreales</taxon>
        <taxon>Bionectriaceae</taxon>
        <taxon>Emericellopsis</taxon>
    </lineage>
</organism>
<evidence type="ECO:0000256" key="8">
    <source>
        <dbReference type="SAM" id="SignalP"/>
    </source>
</evidence>
<evidence type="ECO:0000256" key="2">
    <source>
        <dbReference type="ARBA" id="ARBA00007806"/>
    </source>
</evidence>
<dbReference type="OrthoDB" id="5839090at2759"/>
<dbReference type="Gene3D" id="2.60.40.1180">
    <property type="entry name" value="Golgi alpha-mannosidase II"/>
    <property type="match status" value="2"/>
</dbReference>
<dbReference type="Gene3D" id="3.20.20.80">
    <property type="entry name" value="Glycosidases"/>
    <property type="match status" value="2"/>
</dbReference>
<keyword evidence="5 6" id="KW-0326">Glycosidase</keyword>